<keyword evidence="1" id="KW-0378">Hydrolase</keyword>
<proteinExistence type="predicted"/>
<evidence type="ECO:0000313" key="5">
    <source>
        <dbReference type="Proteomes" id="UP001519287"/>
    </source>
</evidence>
<dbReference type="PANTHER" id="PTHR47406:SF2">
    <property type="entry name" value="ALPHA GLUCURONIDASE N-TERMINAL DOMAIN-CONTAINING PROTEIN"/>
    <property type="match status" value="1"/>
</dbReference>
<feature type="chain" id="PRO_5045953358" description="SLH domain-containing protein" evidence="2">
    <location>
        <begin position="29"/>
        <end position="1571"/>
    </location>
</feature>
<keyword evidence="5" id="KW-1185">Reference proteome</keyword>
<dbReference type="PANTHER" id="PTHR47406">
    <property type="entry name" value="COAGULATION FACTOR 5/8 TYPE, C-TERMINAL"/>
    <property type="match status" value="1"/>
</dbReference>
<evidence type="ECO:0000313" key="4">
    <source>
        <dbReference type="EMBL" id="MBP1992515.1"/>
    </source>
</evidence>
<dbReference type="Pfam" id="PF16126">
    <property type="entry name" value="DUF4838"/>
    <property type="match status" value="1"/>
</dbReference>
<dbReference type="Gene3D" id="2.60.120.260">
    <property type="entry name" value="Galactose-binding domain-like"/>
    <property type="match status" value="1"/>
</dbReference>
<comment type="caution">
    <text evidence="4">The sequence shown here is derived from an EMBL/GenBank/DDBJ whole genome shotgun (WGS) entry which is preliminary data.</text>
</comment>
<dbReference type="Pfam" id="PF00395">
    <property type="entry name" value="SLH"/>
    <property type="match status" value="3"/>
</dbReference>
<gene>
    <name evidence="4" type="ORF">J2Z66_004124</name>
</gene>
<dbReference type="RefSeq" id="WP_209973596.1">
    <property type="nucleotide sequence ID" value="NZ_JAGGLB010000014.1"/>
</dbReference>
<reference evidence="4 5" key="1">
    <citation type="submission" date="2021-03" db="EMBL/GenBank/DDBJ databases">
        <title>Genomic Encyclopedia of Type Strains, Phase IV (KMG-IV): sequencing the most valuable type-strain genomes for metagenomic binning, comparative biology and taxonomic classification.</title>
        <authorList>
            <person name="Goeker M."/>
        </authorList>
    </citation>
    <scope>NUCLEOTIDE SEQUENCE [LARGE SCALE GENOMIC DNA]</scope>
    <source>
        <strain evidence="4 5">DSM 26048</strain>
    </source>
</reference>
<keyword evidence="2" id="KW-0732">Signal</keyword>
<feature type="domain" description="SLH" evidence="3">
    <location>
        <begin position="105"/>
        <end position="168"/>
    </location>
</feature>
<accession>A0ABS4IZM0</accession>
<dbReference type="PROSITE" id="PS51272">
    <property type="entry name" value="SLH"/>
    <property type="match status" value="3"/>
</dbReference>
<dbReference type="Gene3D" id="3.30.379.10">
    <property type="entry name" value="Chitobiase/beta-hexosaminidase domain 2-like"/>
    <property type="match status" value="1"/>
</dbReference>
<dbReference type="SUPFAM" id="SSF49344">
    <property type="entry name" value="CBD9-like"/>
    <property type="match status" value="1"/>
</dbReference>
<protein>
    <recommendedName>
        <fullName evidence="3">SLH domain-containing protein</fullName>
    </recommendedName>
</protein>
<dbReference type="Proteomes" id="UP001519287">
    <property type="component" value="Unassembled WGS sequence"/>
</dbReference>
<evidence type="ECO:0000259" key="3">
    <source>
        <dbReference type="PROSITE" id="PS51272"/>
    </source>
</evidence>
<feature type="domain" description="SLH" evidence="3">
    <location>
        <begin position="46"/>
        <end position="104"/>
    </location>
</feature>
<dbReference type="Gene3D" id="2.60.40.1190">
    <property type="match status" value="1"/>
</dbReference>
<evidence type="ECO:0000256" key="1">
    <source>
        <dbReference type="ARBA" id="ARBA00022801"/>
    </source>
</evidence>
<feature type="domain" description="SLH" evidence="3">
    <location>
        <begin position="169"/>
        <end position="232"/>
    </location>
</feature>
<dbReference type="InterPro" id="IPR001119">
    <property type="entry name" value="SLH_dom"/>
</dbReference>
<dbReference type="InterPro" id="IPR032287">
    <property type="entry name" value="DUF4838"/>
</dbReference>
<feature type="signal peptide" evidence="2">
    <location>
        <begin position="1"/>
        <end position="28"/>
    </location>
</feature>
<sequence length="1571" mass="172542">MVPNHHSKRKKWLLLIVFCLIFSTYGQAVGSVVGAEAGSSSHSNTPSIIAFSDVKNHWAEKTLTEWIEAGLVKGYADDTMKPDHTVIRGEAIALINRSFGFSEKTSIDFTDLPVSDWAYEDAAKAVKAGYIQGYADGTIGAKHPISREETAVIIARLLDLDIVTPVEAADGFKDSSLIAKWSKGAVAAVAAANIMEGYGDGSFGPKDSITRAEVIVTLDRALKLRNYNKAGTYGPADGVQSISGDVVVNASGVTLQNMRITGHLLLAEGIAEGDVTLRNVAVSGTTTVKGGGMNSIHLANSMLAAVIVDKTPGTVRIAAEGTTTIAELIVKSPVILDQIGSDNAGAAPFSLVKLADVLPAGSKVTMIGHFDKVNVAAKGIVIEIPQGVINQLTIAEQATDTSLTIGTEARILSLFLDVAVKVLGQGKINKANLSAKAKGATFEKQPLLLEGPGAVTQSYGGGTGGWNYENPQKDEVKIISVVAVNGSISVTMNTYEELMNDDFTIEQIINNNAPLVIAANLTDWDSGTKTALLSVPVVSGAEVEQSVVYRVSFKNAAAVESAAFIVPLIPVIEPNQIKVVENGEARAYIVVATNASQDISKASETLKEYVKKSTGAELQIITKEEVAGSGLASSDLAGIYIGVSKSEDEADHQQLLQNLNSDGFIIDSQEKTITIIGPTSWGTQFGVFEFLERYVGVRWLLPGDDGEDVPQLQDLQVPLETVSDEPAAISRKFFGLDLGSVNGSQLEWGLRNRLHDNIQFHHNMTELFDPTKFTAHPEYYAGGVVPSPGSYAWQPCFNNATALAAIDRIIDFFDENPNELSYSVGINDSSNYCAADTALANGEKNSNGVLNLSNVYYPWVNQIAEGVLAVHPDKYFGLLAYWHMYDPPSAIQLNDHVIPYITDDRMTWTDQTFGISGKEHTELWESKASNLGFYEYLYGSAYLVPRNYVHKMAENYQYANEHGVIGHVAELFPNFAGEGPKPYISAKLQWDPNQDVDLLLNDWYERAVGAAAAPYLKQYYDYWENFWTTRIFDTEWYQKWANSPNRSNYLDLFDASYLKGVTLEDMAESRRLLELVVAHAGGGKQKTRAELILRAFEFYEASVISYPRKGPFTIPANEQDALNMLAEIKESYEMAKKRRVLADEFSGNPILDFSAKLSEWEGPWKGIQKDLITTLQSYVDMEPENGNVRVLFYQALADMNVFIDNLSASAVRTTASKEEILQSLDFSQGPWTDAIPFNDFLAVLTKDETPPAETKVYLLWDDENLYVGYENFDSDLSAMTLSDDAPEGWWRNTFDDSVETYVTGNPEGAFTGFFTNPNAVKFVYNKEPNAGPAPGVDDEWEASAYIGTDRWNTIQVIPFSSIGVNLQETKTLMGYFFRNYHGHAAFMGWGGGMTWKKDDFKPIQLVDPNNLIQNPGFEMADPDNPEVFPLWNRWPAMGFKRTNAFAKEGNYSLEISSEEPAGPYQIIPITPGKYKIVLYYYTPLDSTSPGEIDLSVGGPLPGNGRLFSFSSDKKQLSWTRGEWAKLELIFEIQAEYDGIVPDELILGPVVWGLDSTGKVYIDNMSLHRMKD</sequence>
<dbReference type="InterPro" id="IPR005154">
    <property type="entry name" value="Glyco_hydro_67_aGlcAse_N"/>
</dbReference>
<evidence type="ECO:0000256" key="2">
    <source>
        <dbReference type="SAM" id="SignalP"/>
    </source>
</evidence>
<dbReference type="EMBL" id="JAGGLB010000014">
    <property type="protein sequence ID" value="MBP1992515.1"/>
    <property type="molecule type" value="Genomic_DNA"/>
</dbReference>
<dbReference type="SUPFAM" id="SSF55545">
    <property type="entry name" value="beta-N-acetylhexosaminidase-like domain"/>
    <property type="match status" value="1"/>
</dbReference>
<dbReference type="Pfam" id="PF03648">
    <property type="entry name" value="Glyco_hydro_67N"/>
    <property type="match status" value="1"/>
</dbReference>
<organism evidence="4 5">
    <name type="scientific">Paenibacillus eucommiae</name>
    <dbReference type="NCBI Taxonomy" id="1355755"/>
    <lineage>
        <taxon>Bacteria</taxon>
        <taxon>Bacillati</taxon>
        <taxon>Bacillota</taxon>
        <taxon>Bacilli</taxon>
        <taxon>Bacillales</taxon>
        <taxon>Paenibacillaceae</taxon>
        <taxon>Paenibacillus</taxon>
    </lineage>
</organism>
<dbReference type="InterPro" id="IPR029018">
    <property type="entry name" value="Hex-like_dom2"/>
</dbReference>
<name>A0ABS4IZM0_9BACL</name>